<accession>A0A3D9IAC4</accession>
<feature type="transmembrane region" description="Helical" evidence="1">
    <location>
        <begin position="169"/>
        <end position="186"/>
    </location>
</feature>
<gene>
    <name evidence="2" type="ORF">DFP98_1337</name>
</gene>
<keyword evidence="1" id="KW-1133">Transmembrane helix</keyword>
<feature type="transmembrane region" description="Helical" evidence="1">
    <location>
        <begin position="136"/>
        <end position="157"/>
    </location>
</feature>
<organism evidence="2 3">
    <name type="scientific">Cohnella phaseoli</name>
    <dbReference type="NCBI Taxonomy" id="456490"/>
    <lineage>
        <taxon>Bacteria</taxon>
        <taxon>Bacillati</taxon>
        <taxon>Bacillota</taxon>
        <taxon>Bacilli</taxon>
        <taxon>Bacillales</taxon>
        <taxon>Paenibacillaceae</taxon>
        <taxon>Cohnella</taxon>
    </lineage>
</organism>
<keyword evidence="1" id="KW-0812">Transmembrane</keyword>
<feature type="transmembrane region" description="Helical" evidence="1">
    <location>
        <begin position="81"/>
        <end position="102"/>
    </location>
</feature>
<comment type="caution">
    <text evidence="2">The sequence shown here is derived from an EMBL/GenBank/DDBJ whole genome shotgun (WGS) entry which is preliminary data.</text>
</comment>
<dbReference type="EMBL" id="QRDZ01000033">
    <property type="protein sequence ID" value="RED58661.1"/>
    <property type="molecule type" value="Genomic_DNA"/>
</dbReference>
<feature type="transmembrane region" description="Helical" evidence="1">
    <location>
        <begin position="108"/>
        <end position="129"/>
    </location>
</feature>
<evidence type="ECO:0000256" key="1">
    <source>
        <dbReference type="SAM" id="Phobius"/>
    </source>
</evidence>
<keyword evidence="3" id="KW-1185">Reference proteome</keyword>
<sequence length="203" mass="21500">MSPLFGAAFLWLVAAILWWSGWREESTDDLPGWAVGLFLAIWPLAWLGKVPLTGSLSVNGASVWTLFSIALVSWRLPAARGWTAVCGGLLIGSVAVLAGKLAYIPSGFAPAGSSWAIAALIGWLAALLLRTASEQALAVTVCLFLIAVAHAFARAQSAELPVAVPDEGLLAWWIALFCARLWTAFVKTAGEWVRKGAVKTGGR</sequence>
<feature type="transmembrane region" description="Helical" evidence="1">
    <location>
        <begin position="56"/>
        <end position="74"/>
    </location>
</feature>
<reference evidence="2 3" key="1">
    <citation type="submission" date="2018-07" db="EMBL/GenBank/DDBJ databases">
        <title>Genomic Encyclopedia of Type Strains, Phase III (KMG-III): the genomes of soil and plant-associated and newly described type strains.</title>
        <authorList>
            <person name="Whitman W."/>
        </authorList>
    </citation>
    <scope>NUCLEOTIDE SEQUENCE [LARGE SCALE GENOMIC DNA]</scope>
    <source>
        <strain evidence="2 3">CECT 7287</strain>
    </source>
</reference>
<evidence type="ECO:0000313" key="3">
    <source>
        <dbReference type="Proteomes" id="UP000256977"/>
    </source>
</evidence>
<evidence type="ECO:0000313" key="2">
    <source>
        <dbReference type="EMBL" id="RED58661.1"/>
    </source>
</evidence>
<dbReference type="OrthoDB" id="2678197at2"/>
<protein>
    <submittedName>
        <fullName evidence="2">Uncharacterized protein</fullName>
    </submittedName>
</protein>
<dbReference type="Proteomes" id="UP000256977">
    <property type="component" value="Unassembled WGS sequence"/>
</dbReference>
<name>A0A3D9IAC4_9BACL</name>
<keyword evidence="1" id="KW-0472">Membrane</keyword>
<dbReference type="AlphaFoldDB" id="A0A3D9IAC4"/>
<proteinExistence type="predicted"/>
<dbReference type="RefSeq" id="WP_116064424.1">
    <property type="nucleotide sequence ID" value="NZ_QRDZ01000033.1"/>
</dbReference>